<comment type="caution">
    <text evidence="2">The sequence shown here is derived from an EMBL/GenBank/DDBJ whole genome shotgun (WGS) entry which is preliminary data.</text>
</comment>
<dbReference type="InterPro" id="IPR043129">
    <property type="entry name" value="ATPase_NBD"/>
</dbReference>
<sequence>MNEGLSSIGIDVGGTKLLCGIVKADGSILTVRQAETRASHLLSDMEALVADAQAEARGLGLAVAGIGIGMKGAIDPRAGKLVRSITLGLADLDITGVLRNRSGLSAWIENDVHAATLGELKFGLGRKHRDFIMFNAGTGIAAGYVLDGRLHVGASGTAGEIGHMVVCGDLDLRCSCGRSGCLEDLIHRSRRGEQIAIASHEALKDVPIAYQLLALALTNLINAFNPSAVACMGGMLMNNAPMIDILDQTVRLMALYPAAEALAPIVPAYGGYQAGLLGAASLPFLYTDTGGRDAALKQGVNHVEAGRLYP</sequence>
<dbReference type="Pfam" id="PF00480">
    <property type="entry name" value="ROK"/>
    <property type="match status" value="1"/>
</dbReference>
<evidence type="ECO:0000313" key="3">
    <source>
        <dbReference type="Proteomes" id="UP001589692"/>
    </source>
</evidence>
<dbReference type="InterPro" id="IPR000600">
    <property type="entry name" value="ROK"/>
</dbReference>
<dbReference type="PANTHER" id="PTHR18964">
    <property type="entry name" value="ROK (REPRESSOR, ORF, KINASE) FAMILY"/>
    <property type="match status" value="1"/>
</dbReference>
<evidence type="ECO:0000256" key="1">
    <source>
        <dbReference type="ARBA" id="ARBA00006479"/>
    </source>
</evidence>
<organism evidence="2 3">
    <name type="scientific">Rhizobium puerariae</name>
    <dbReference type="NCBI Taxonomy" id="1585791"/>
    <lineage>
        <taxon>Bacteria</taxon>
        <taxon>Pseudomonadati</taxon>
        <taxon>Pseudomonadota</taxon>
        <taxon>Alphaproteobacteria</taxon>
        <taxon>Hyphomicrobiales</taxon>
        <taxon>Rhizobiaceae</taxon>
        <taxon>Rhizobium/Agrobacterium group</taxon>
        <taxon>Rhizobium</taxon>
    </lineage>
</organism>
<evidence type="ECO:0000313" key="2">
    <source>
        <dbReference type="EMBL" id="MFB9950584.1"/>
    </source>
</evidence>
<dbReference type="RefSeq" id="WP_377263166.1">
    <property type="nucleotide sequence ID" value="NZ_JBHMAA010000018.1"/>
</dbReference>
<gene>
    <name evidence="2" type="ORF">ACFFP0_17160</name>
</gene>
<dbReference type="Gene3D" id="3.30.420.40">
    <property type="match status" value="2"/>
</dbReference>
<dbReference type="PANTHER" id="PTHR18964:SF149">
    <property type="entry name" value="BIFUNCTIONAL UDP-N-ACETYLGLUCOSAMINE 2-EPIMERASE_N-ACETYLMANNOSAMINE KINASE"/>
    <property type="match status" value="1"/>
</dbReference>
<comment type="similarity">
    <text evidence="1">Belongs to the ROK (NagC/XylR) family.</text>
</comment>
<protein>
    <submittedName>
        <fullName evidence="2">ROK family protein</fullName>
    </submittedName>
</protein>
<dbReference type="EMBL" id="JBHMAA010000018">
    <property type="protein sequence ID" value="MFB9950584.1"/>
    <property type="molecule type" value="Genomic_DNA"/>
</dbReference>
<proteinExistence type="inferred from homology"/>
<accession>A0ABV6AIZ4</accession>
<dbReference type="Proteomes" id="UP001589692">
    <property type="component" value="Unassembled WGS sequence"/>
</dbReference>
<keyword evidence="3" id="KW-1185">Reference proteome</keyword>
<dbReference type="SUPFAM" id="SSF53067">
    <property type="entry name" value="Actin-like ATPase domain"/>
    <property type="match status" value="1"/>
</dbReference>
<name>A0ABV6AIZ4_9HYPH</name>
<reference evidence="2 3" key="1">
    <citation type="submission" date="2024-09" db="EMBL/GenBank/DDBJ databases">
        <authorList>
            <person name="Sun Q."/>
            <person name="Mori K."/>
        </authorList>
    </citation>
    <scope>NUCLEOTIDE SEQUENCE [LARGE SCALE GENOMIC DNA]</scope>
    <source>
        <strain evidence="2 3">TBRC 4938</strain>
    </source>
</reference>
<dbReference type="CDD" id="cd23763">
    <property type="entry name" value="ASKHA_ATPase_ROK"/>
    <property type="match status" value="1"/>
</dbReference>